<dbReference type="PANTHER" id="PTHR35580:SF1">
    <property type="entry name" value="PHYTASE-LIKE DOMAIN-CONTAINING PROTEIN"/>
    <property type="match status" value="1"/>
</dbReference>
<dbReference type="AlphaFoldDB" id="A0A0K1E7B5"/>
<accession>A0A0K1E7B5</accession>
<reference evidence="1 2" key="1">
    <citation type="submission" date="2015-07" db="EMBL/GenBank/DDBJ databases">
        <title>Genome analysis of myxobacterium Chondromyces crocatus Cm c5 reveals a high potential for natural compound synthesis and the genetic basis for the loss of fruiting body formation.</title>
        <authorList>
            <person name="Zaburannyi N."/>
            <person name="Bunk B."/>
            <person name="Maier J."/>
            <person name="Overmann J."/>
            <person name="Mueller R."/>
        </authorList>
    </citation>
    <scope>NUCLEOTIDE SEQUENCE [LARGE SCALE GENOMIC DNA]</scope>
    <source>
        <strain evidence="1 2">Cm c5</strain>
    </source>
</reference>
<dbReference type="InterPro" id="IPR052918">
    <property type="entry name" value="Motility_Chemotaxis_Reg"/>
</dbReference>
<evidence type="ECO:0000313" key="1">
    <source>
        <dbReference type="EMBL" id="AKT36755.1"/>
    </source>
</evidence>
<dbReference type="EMBL" id="CP012159">
    <property type="protein sequence ID" value="AKT36755.1"/>
    <property type="molecule type" value="Genomic_DNA"/>
</dbReference>
<dbReference type="KEGG" id="ccro:CMC5_008760"/>
<name>A0A0K1E7B5_CHOCO</name>
<dbReference type="Gene3D" id="2.120.10.30">
    <property type="entry name" value="TolB, C-terminal domain"/>
    <property type="match status" value="1"/>
</dbReference>
<dbReference type="STRING" id="52.CMC5_008760"/>
<dbReference type="PATRIC" id="fig|52.7.peg.943"/>
<sequence>MRLECTVVGLDAVEGRGQGGGARTLGGLLMVAAWLLVGCGETSEDRLREGASSLAGGAGHGGRGGAGGSEVGGLPCDAWQGDLLTGTVQSDELMAIVADPRGGLLVAGYEAGITGTTNIQPSGDARGIVRKVASDGSLVWEHRIDTPGTETVEDLAVSDDGASIYALGRTSGALAGANQGKFDLFVRTLDGGGAALHTLQLGNERPQHPRKLSLDPAGGLVVAGYDDIYVPTNYVAAWQDPFVLRLSPAVGGGNAQALRLDWWHQDDTSESDVLLGLGVDVKGDIFVSGSDGAGGESWANLRKLAPDGTLRWVHQFSSGMYDAATSVAVSPGGDLFVAGATFRKLGAAQFGQQDVFVVRVDAETGVAQWITQAGWETSDYPMAMTFDAHQNLYIAGTSTSLDGMDAGVFAMKLSPSGELVGTWRRDSPAFEEVFGAAVDTCGRLFVVGYTEGELIPGKLPSGERDGFVMLTDL</sequence>
<proteinExistence type="predicted"/>
<dbReference type="SUPFAM" id="SSF75011">
    <property type="entry name" value="3-carboxy-cis,cis-mucoante lactonizing enzyme"/>
    <property type="match status" value="1"/>
</dbReference>
<gene>
    <name evidence="1" type="ORF">CMC5_008760</name>
</gene>
<keyword evidence="2" id="KW-1185">Reference proteome</keyword>
<dbReference type="InterPro" id="IPR011042">
    <property type="entry name" value="6-blade_b-propeller_TolB-like"/>
</dbReference>
<dbReference type="RefSeq" id="WP_156338177.1">
    <property type="nucleotide sequence ID" value="NZ_CP012159.1"/>
</dbReference>
<organism evidence="1 2">
    <name type="scientific">Chondromyces crocatus</name>
    <dbReference type="NCBI Taxonomy" id="52"/>
    <lineage>
        <taxon>Bacteria</taxon>
        <taxon>Pseudomonadati</taxon>
        <taxon>Myxococcota</taxon>
        <taxon>Polyangia</taxon>
        <taxon>Polyangiales</taxon>
        <taxon>Polyangiaceae</taxon>
        <taxon>Chondromyces</taxon>
    </lineage>
</organism>
<evidence type="ECO:0000313" key="2">
    <source>
        <dbReference type="Proteomes" id="UP000067626"/>
    </source>
</evidence>
<dbReference type="PANTHER" id="PTHR35580">
    <property type="entry name" value="CELL SURFACE GLYCOPROTEIN (S-LAYER PROTEIN)-LIKE PROTEIN"/>
    <property type="match status" value="1"/>
</dbReference>
<protein>
    <submittedName>
        <fullName evidence="1">Uncharacterized protein</fullName>
    </submittedName>
</protein>
<dbReference type="OrthoDB" id="5522314at2"/>
<dbReference type="Proteomes" id="UP000067626">
    <property type="component" value="Chromosome"/>
</dbReference>